<protein>
    <submittedName>
        <fullName evidence="3">LysM repeat-containing protein</fullName>
    </submittedName>
</protein>
<evidence type="ECO:0000259" key="1">
    <source>
        <dbReference type="PROSITE" id="PS50943"/>
    </source>
</evidence>
<dbReference type="PANTHER" id="PTHR33734">
    <property type="entry name" value="LYSM DOMAIN-CONTAINING GPI-ANCHORED PROTEIN 2"/>
    <property type="match status" value="1"/>
</dbReference>
<name>A0A1M4V5U1_9CLOT</name>
<dbReference type="InterPro" id="IPR036779">
    <property type="entry name" value="LysM_dom_sf"/>
</dbReference>
<evidence type="ECO:0000313" key="3">
    <source>
        <dbReference type="EMBL" id="SHE64299.1"/>
    </source>
</evidence>
<reference evidence="4" key="1">
    <citation type="submission" date="2016-11" db="EMBL/GenBank/DDBJ databases">
        <authorList>
            <person name="Varghese N."/>
            <person name="Submissions S."/>
        </authorList>
    </citation>
    <scope>NUCLEOTIDE SEQUENCE [LARGE SCALE GENOMIC DNA]</scope>
    <source>
        <strain evidence="4">DSM 10124</strain>
    </source>
</reference>
<dbReference type="EMBL" id="FQVG01000010">
    <property type="protein sequence ID" value="SHE64299.1"/>
    <property type="molecule type" value="Genomic_DNA"/>
</dbReference>
<dbReference type="RefSeq" id="WP_073248026.1">
    <property type="nucleotide sequence ID" value="NZ_FQVG01000010.1"/>
</dbReference>
<dbReference type="Pfam" id="PF01476">
    <property type="entry name" value="LysM"/>
    <property type="match status" value="4"/>
</dbReference>
<dbReference type="SUPFAM" id="SSF54106">
    <property type="entry name" value="LysM domain"/>
    <property type="match status" value="4"/>
</dbReference>
<dbReference type="PANTHER" id="PTHR33734:SF22">
    <property type="entry name" value="MEMBRANE-BOUND LYTIC MUREIN TRANSGLYCOSYLASE D"/>
    <property type="match status" value="1"/>
</dbReference>
<accession>A0A1M4V5U1</accession>
<feature type="domain" description="LysM" evidence="2">
    <location>
        <begin position="99"/>
        <end position="142"/>
    </location>
</feature>
<feature type="domain" description="HTH cro/C1-type" evidence="1">
    <location>
        <begin position="160"/>
        <end position="178"/>
    </location>
</feature>
<feature type="domain" description="LysM" evidence="2">
    <location>
        <begin position="154"/>
        <end position="197"/>
    </location>
</feature>
<dbReference type="PROSITE" id="PS50943">
    <property type="entry name" value="HTH_CROC1"/>
    <property type="match status" value="2"/>
</dbReference>
<proteinExistence type="predicted"/>
<evidence type="ECO:0000259" key="2">
    <source>
        <dbReference type="PROSITE" id="PS51782"/>
    </source>
</evidence>
<dbReference type="InterPro" id="IPR001387">
    <property type="entry name" value="Cro/C1-type_HTH"/>
</dbReference>
<feature type="domain" description="HTH cro/C1-type" evidence="1">
    <location>
        <begin position="105"/>
        <end position="123"/>
    </location>
</feature>
<sequence length="470" mass="53000">MSIFRGYNLERHRDDYVLILYVNTNSVEISSELGEIIKKNSQDLKEYVQKIIEDKFPNIKISSAKIMLGTMLLATIPLGMDALGTKAKASITTSQQIPEFYTVKSGDTIWKISQTFGVSIDKIKSLNDLKTDTIYVGQTLRLREEIKEALTYYDTYTVKSGDTLWKIAQSFGISVSQLKTLNNMTTDTIYPGQILKVKENIVYGSFYTVKSGDTLWKIAQSFMVSVDEIKRLNNLTTDIINVGQRLFIPEKNVEEVKPPTITPTPVYEWPAVTYVVQPGDTVYSVAKKFNTTVDNILRYNYMSPDDWLDAGDKIAISGYAPRVYTVTPGEATYPSTRGKIVDWFLEGQYIIKRGDIFTIVDVQTGKQFKVKMMGGYNHSDVEPLTVEDTEVMRSLFGTWQWNPRPVVIYKDGMNIAASLSGMPHSAQTITNNGVTGHFDLYLKNSLPHSQDTSNEYVEAHYRNINTAAGL</sequence>
<dbReference type="SMART" id="SM00257">
    <property type="entry name" value="LysM"/>
    <property type="match status" value="4"/>
</dbReference>
<evidence type="ECO:0000313" key="4">
    <source>
        <dbReference type="Proteomes" id="UP000184423"/>
    </source>
</evidence>
<dbReference type="PROSITE" id="PS51782">
    <property type="entry name" value="LYSM"/>
    <property type="match status" value="4"/>
</dbReference>
<keyword evidence="4" id="KW-1185">Reference proteome</keyword>
<dbReference type="Proteomes" id="UP000184423">
    <property type="component" value="Unassembled WGS sequence"/>
</dbReference>
<feature type="domain" description="LysM" evidence="2">
    <location>
        <begin position="272"/>
        <end position="316"/>
    </location>
</feature>
<dbReference type="InterPro" id="IPR018392">
    <property type="entry name" value="LysM"/>
</dbReference>
<organism evidence="3 4">
    <name type="scientific">Caloramator proteoclasticus DSM 10124</name>
    <dbReference type="NCBI Taxonomy" id="1121262"/>
    <lineage>
        <taxon>Bacteria</taxon>
        <taxon>Bacillati</taxon>
        <taxon>Bacillota</taxon>
        <taxon>Clostridia</taxon>
        <taxon>Eubacteriales</taxon>
        <taxon>Clostridiaceae</taxon>
        <taxon>Caloramator</taxon>
    </lineage>
</organism>
<dbReference type="GO" id="GO:0008932">
    <property type="term" value="F:lytic endotransglycosylase activity"/>
    <property type="evidence" value="ECO:0007669"/>
    <property type="project" value="TreeGrafter"/>
</dbReference>
<dbReference type="CDD" id="cd00118">
    <property type="entry name" value="LysM"/>
    <property type="match status" value="4"/>
</dbReference>
<dbReference type="Gene3D" id="3.10.350.10">
    <property type="entry name" value="LysM domain"/>
    <property type="match status" value="4"/>
</dbReference>
<dbReference type="AlphaFoldDB" id="A0A1M4V5U1"/>
<gene>
    <name evidence="3" type="ORF">SAMN02746091_00817</name>
</gene>
<feature type="domain" description="LysM" evidence="2">
    <location>
        <begin position="205"/>
        <end position="248"/>
    </location>
</feature>